<dbReference type="SUPFAM" id="SSF56574">
    <property type="entry name" value="Serpins"/>
    <property type="match status" value="1"/>
</dbReference>
<sequence length="85" mass="9253">MVEDDGSGLPLFVSQVIHKAVIEVNEEGSKAAAVPMAMGRCLRRRWTSSPTICLFTSLAKLWSLIFVSSCMEAMAICQSSMALSR</sequence>
<dbReference type="InterPro" id="IPR023796">
    <property type="entry name" value="Serpin_dom"/>
</dbReference>
<organism evidence="2">
    <name type="scientific">Oryza nivara</name>
    <name type="common">Indian wild rice</name>
    <name type="synonym">Oryza sativa f. spontanea</name>
    <dbReference type="NCBI Taxonomy" id="4536"/>
    <lineage>
        <taxon>Eukaryota</taxon>
        <taxon>Viridiplantae</taxon>
        <taxon>Streptophyta</taxon>
        <taxon>Embryophyta</taxon>
        <taxon>Tracheophyta</taxon>
        <taxon>Spermatophyta</taxon>
        <taxon>Magnoliopsida</taxon>
        <taxon>Liliopsida</taxon>
        <taxon>Poales</taxon>
        <taxon>Poaceae</taxon>
        <taxon>BOP clade</taxon>
        <taxon>Oryzoideae</taxon>
        <taxon>Oryzeae</taxon>
        <taxon>Oryzinae</taxon>
        <taxon>Oryza</taxon>
    </lineage>
</organism>
<dbReference type="AlphaFoldDB" id="A0A0E0IAE0"/>
<reference evidence="2" key="1">
    <citation type="submission" date="2015-04" db="UniProtKB">
        <authorList>
            <consortium name="EnsemblPlants"/>
        </authorList>
    </citation>
    <scope>IDENTIFICATION</scope>
    <source>
        <strain evidence="2">SL10</strain>
    </source>
</reference>
<evidence type="ECO:0000313" key="3">
    <source>
        <dbReference type="Proteomes" id="UP000006591"/>
    </source>
</evidence>
<dbReference type="Gramene" id="ONIVA08G11640.1">
    <property type="protein sequence ID" value="ONIVA08G11640.1"/>
    <property type="gene ID" value="ONIVA08G11640"/>
</dbReference>
<dbReference type="InterPro" id="IPR036186">
    <property type="entry name" value="Serpin_sf"/>
</dbReference>
<dbReference type="EnsemblPlants" id="ONIVA08G11640.1">
    <property type="protein sequence ID" value="ONIVA08G11640.1"/>
    <property type="gene ID" value="ONIVA08G11640"/>
</dbReference>
<evidence type="ECO:0000259" key="1">
    <source>
        <dbReference type="Pfam" id="PF00079"/>
    </source>
</evidence>
<dbReference type="STRING" id="4536.A0A0E0IAE0"/>
<reference evidence="2" key="2">
    <citation type="submission" date="2018-04" db="EMBL/GenBank/DDBJ databases">
        <title>OnivRS2 (Oryza nivara Reference Sequence Version 2).</title>
        <authorList>
            <person name="Zhang J."/>
            <person name="Kudrna D."/>
            <person name="Lee S."/>
            <person name="Talag J."/>
            <person name="Rajasekar S."/>
            <person name="Welchert J."/>
            <person name="Hsing Y.-I."/>
            <person name="Wing R.A."/>
        </authorList>
    </citation>
    <scope>NUCLEOTIDE SEQUENCE [LARGE SCALE GENOMIC DNA]</scope>
    <source>
        <strain evidence="2">SL10</strain>
    </source>
</reference>
<proteinExistence type="predicted"/>
<dbReference type="Proteomes" id="UP000006591">
    <property type="component" value="Chromosome 8"/>
</dbReference>
<dbReference type="Gene3D" id="6.20.40.10">
    <property type="match status" value="1"/>
</dbReference>
<name>A0A0E0IAE0_ORYNI</name>
<protein>
    <recommendedName>
        <fullName evidence="1">Serpin domain-containing protein</fullName>
    </recommendedName>
</protein>
<dbReference type="Pfam" id="PF00079">
    <property type="entry name" value="Serpin"/>
    <property type="match status" value="1"/>
</dbReference>
<keyword evidence="3" id="KW-1185">Reference proteome</keyword>
<accession>A0A0E0IAE0</accession>
<dbReference type="HOGENOM" id="CLU_2516529_0_0_1"/>
<evidence type="ECO:0000313" key="2">
    <source>
        <dbReference type="EnsemblPlants" id="ONIVA08G11640.1"/>
    </source>
</evidence>
<feature type="domain" description="Serpin" evidence="1">
    <location>
        <begin position="10"/>
        <end position="36"/>
    </location>
</feature>